<protein>
    <recommendedName>
        <fullName evidence="9">PGG domain-containing protein</fullName>
    </recommendedName>
</protein>
<feature type="domain" description="PGG" evidence="9">
    <location>
        <begin position="55"/>
        <end position="162"/>
    </location>
</feature>
<sequence length="336" mass="36982">MVGYLVHNTGINVSIVNHKGFTALDLVKFHFGNSSDQVVEILQEATMGSSHENNEALQKRRNVIGLLAVLIATVTFDVGMNPPGGVHQETGKAIMGRETPFMVFFFCNNLALFLSLGTIIVLVLVGVIPIRLKSMHNLLMAAHIVVWVSTLFMAAGDIAAMWLIIPAGKGSRWVKVALVSIGGIIFGGIGVMLATYWLRWIETRKRKEKTSEEQSEKKAERPLEERPAEPRPLILQEMAERPLERPAEPRPPIPAYGGYPPKGPVPAPKAPEPAPKPRAHEAPKPAPKPPAPKPAPKAPEPAPKPPERKSYVRKPEPQLEDSDLFDCESSDYFRPF</sequence>
<evidence type="ECO:0000256" key="7">
    <source>
        <dbReference type="SAM" id="MobiDB-lite"/>
    </source>
</evidence>
<keyword evidence="5" id="KW-0040">ANK repeat</keyword>
<feature type="compositionally biased region" description="Acidic residues" evidence="7">
    <location>
        <begin position="318"/>
        <end position="329"/>
    </location>
</feature>
<evidence type="ECO:0000259" key="9">
    <source>
        <dbReference type="Pfam" id="PF13962"/>
    </source>
</evidence>
<feature type="transmembrane region" description="Helical" evidence="8">
    <location>
        <begin position="63"/>
        <end position="81"/>
    </location>
</feature>
<feature type="transmembrane region" description="Helical" evidence="8">
    <location>
        <begin position="177"/>
        <end position="198"/>
    </location>
</feature>
<keyword evidence="4 8" id="KW-1133">Transmembrane helix</keyword>
<comment type="caution">
    <text evidence="10">The sequence shown here is derived from an EMBL/GenBank/DDBJ whole genome shotgun (WGS) entry which is preliminary data.</text>
</comment>
<dbReference type="GO" id="GO:0005886">
    <property type="term" value="C:plasma membrane"/>
    <property type="evidence" value="ECO:0007669"/>
    <property type="project" value="TreeGrafter"/>
</dbReference>
<evidence type="ECO:0000256" key="5">
    <source>
        <dbReference type="ARBA" id="ARBA00023043"/>
    </source>
</evidence>
<feature type="compositionally biased region" description="Pro residues" evidence="7">
    <location>
        <begin position="261"/>
        <end position="276"/>
    </location>
</feature>
<proteinExistence type="predicted"/>
<dbReference type="OrthoDB" id="20872at2759"/>
<dbReference type="InterPro" id="IPR026961">
    <property type="entry name" value="PGG_dom"/>
</dbReference>
<keyword evidence="11" id="KW-1185">Reference proteome</keyword>
<dbReference type="PRINTS" id="PR01217">
    <property type="entry name" value="PRICHEXTENSN"/>
</dbReference>
<accession>A0A834YY53</accession>
<dbReference type="Pfam" id="PF13962">
    <property type="entry name" value="PGG"/>
    <property type="match status" value="1"/>
</dbReference>
<keyword evidence="3" id="KW-0677">Repeat</keyword>
<dbReference type="AlphaFoldDB" id="A0A834YY53"/>
<evidence type="ECO:0000256" key="2">
    <source>
        <dbReference type="ARBA" id="ARBA00022692"/>
    </source>
</evidence>
<feature type="transmembrane region" description="Helical" evidence="8">
    <location>
        <begin position="140"/>
        <end position="165"/>
    </location>
</feature>
<feature type="compositionally biased region" description="Basic and acidic residues" evidence="7">
    <location>
        <begin position="238"/>
        <end position="248"/>
    </location>
</feature>
<dbReference type="PANTHER" id="PTHR24186">
    <property type="entry name" value="PROTEIN PHOSPHATASE 1 REGULATORY SUBUNIT"/>
    <property type="match status" value="1"/>
</dbReference>
<comment type="subcellular location">
    <subcellularLocation>
        <location evidence="1">Membrane</location>
        <topology evidence="1">Multi-pass membrane protein</topology>
    </subcellularLocation>
</comment>
<feature type="transmembrane region" description="Helical" evidence="8">
    <location>
        <begin position="101"/>
        <end position="128"/>
    </location>
</feature>
<feature type="region of interest" description="Disordered" evidence="7">
    <location>
        <begin position="207"/>
        <end position="336"/>
    </location>
</feature>
<evidence type="ECO:0000313" key="10">
    <source>
        <dbReference type="EMBL" id="KAF8393772.1"/>
    </source>
</evidence>
<evidence type="ECO:0000256" key="8">
    <source>
        <dbReference type="SAM" id="Phobius"/>
    </source>
</evidence>
<evidence type="ECO:0000256" key="4">
    <source>
        <dbReference type="ARBA" id="ARBA00022989"/>
    </source>
</evidence>
<gene>
    <name evidence="10" type="ORF">HHK36_019970</name>
</gene>
<name>A0A834YY53_TETSI</name>
<dbReference type="PANTHER" id="PTHR24186:SF38">
    <property type="entry name" value="ANKYRIN REPEAT FAMILY PROTEIN"/>
    <property type="match status" value="1"/>
</dbReference>
<reference evidence="10 11" key="1">
    <citation type="submission" date="2020-04" db="EMBL/GenBank/DDBJ databases">
        <title>Plant Genome Project.</title>
        <authorList>
            <person name="Zhang R.-G."/>
        </authorList>
    </citation>
    <scope>NUCLEOTIDE SEQUENCE [LARGE SCALE GENOMIC DNA]</scope>
    <source>
        <strain evidence="10">YNK0</strain>
        <tissue evidence="10">Leaf</tissue>
    </source>
</reference>
<evidence type="ECO:0000256" key="6">
    <source>
        <dbReference type="ARBA" id="ARBA00023136"/>
    </source>
</evidence>
<feature type="compositionally biased region" description="Basic and acidic residues" evidence="7">
    <location>
        <begin position="305"/>
        <end position="317"/>
    </location>
</feature>
<feature type="compositionally biased region" description="Basic and acidic residues" evidence="7">
    <location>
        <begin position="207"/>
        <end position="229"/>
    </location>
</feature>
<dbReference type="EMBL" id="JABCRI010000014">
    <property type="protein sequence ID" value="KAF8393772.1"/>
    <property type="molecule type" value="Genomic_DNA"/>
</dbReference>
<keyword evidence="2 8" id="KW-0812">Transmembrane</keyword>
<evidence type="ECO:0000313" key="11">
    <source>
        <dbReference type="Proteomes" id="UP000655225"/>
    </source>
</evidence>
<feature type="compositionally biased region" description="Pro residues" evidence="7">
    <location>
        <begin position="284"/>
        <end position="304"/>
    </location>
</feature>
<evidence type="ECO:0000256" key="1">
    <source>
        <dbReference type="ARBA" id="ARBA00004141"/>
    </source>
</evidence>
<keyword evidence="6 8" id="KW-0472">Membrane</keyword>
<organism evidence="10 11">
    <name type="scientific">Tetracentron sinense</name>
    <name type="common">Spur-leaf</name>
    <dbReference type="NCBI Taxonomy" id="13715"/>
    <lineage>
        <taxon>Eukaryota</taxon>
        <taxon>Viridiplantae</taxon>
        <taxon>Streptophyta</taxon>
        <taxon>Embryophyta</taxon>
        <taxon>Tracheophyta</taxon>
        <taxon>Spermatophyta</taxon>
        <taxon>Magnoliopsida</taxon>
        <taxon>Trochodendrales</taxon>
        <taxon>Trochodendraceae</taxon>
        <taxon>Tetracentron</taxon>
    </lineage>
</organism>
<dbReference type="Proteomes" id="UP000655225">
    <property type="component" value="Unassembled WGS sequence"/>
</dbReference>
<evidence type="ECO:0000256" key="3">
    <source>
        <dbReference type="ARBA" id="ARBA00022737"/>
    </source>
</evidence>